<protein>
    <submittedName>
        <fullName evidence="1">Uncharacterized protein</fullName>
    </submittedName>
</protein>
<evidence type="ECO:0000313" key="1">
    <source>
        <dbReference type="EMBL" id="KAI9912600.1"/>
    </source>
</evidence>
<comment type="caution">
    <text evidence="1">The sequence shown here is derived from an EMBL/GenBank/DDBJ whole genome shotgun (WGS) entry which is preliminary data.</text>
</comment>
<keyword evidence="2" id="KW-1185">Reference proteome</keyword>
<organism evidence="1 2">
    <name type="scientific">Peronosclerospora sorghi</name>
    <dbReference type="NCBI Taxonomy" id="230839"/>
    <lineage>
        <taxon>Eukaryota</taxon>
        <taxon>Sar</taxon>
        <taxon>Stramenopiles</taxon>
        <taxon>Oomycota</taxon>
        <taxon>Peronosporomycetes</taxon>
        <taxon>Peronosporales</taxon>
        <taxon>Peronosporaceae</taxon>
        <taxon>Peronosclerospora</taxon>
    </lineage>
</organism>
<reference evidence="1 2" key="1">
    <citation type="journal article" date="2022" name="bioRxiv">
        <title>The genome of the oomycete Peronosclerospora sorghi, a cosmopolitan pathogen of maize and sorghum, is inflated with dispersed pseudogenes.</title>
        <authorList>
            <person name="Fletcher K."/>
            <person name="Martin F."/>
            <person name="Isakeit T."/>
            <person name="Cavanaugh K."/>
            <person name="Magill C."/>
            <person name="Michelmore R."/>
        </authorList>
    </citation>
    <scope>NUCLEOTIDE SEQUENCE [LARGE SCALE GENOMIC DNA]</scope>
    <source>
        <strain evidence="1">P6</strain>
    </source>
</reference>
<accession>A0ACC0W1S5</accession>
<sequence>MTSVMVWGSFAGSKKSKLVFMPPGRGTAADFVEIVYDGALNDLLGEVPGGILMEDGYPAHRSKAPQKWRELRNVEKMTWPANFPDLNPIENVWKLMKDAIQRRKTSPKNVNEMHQALK</sequence>
<gene>
    <name evidence="1" type="ORF">PsorP6_006570</name>
</gene>
<dbReference type="EMBL" id="CM047583">
    <property type="protein sequence ID" value="KAI9912600.1"/>
    <property type="molecule type" value="Genomic_DNA"/>
</dbReference>
<name>A0ACC0W1S5_9STRA</name>
<dbReference type="Proteomes" id="UP001163321">
    <property type="component" value="Chromosome 4"/>
</dbReference>
<evidence type="ECO:0000313" key="2">
    <source>
        <dbReference type="Proteomes" id="UP001163321"/>
    </source>
</evidence>
<proteinExistence type="predicted"/>